<reference evidence="1" key="1">
    <citation type="submission" date="2024-01" db="EMBL/GenBank/DDBJ databases">
        <authorList>
            <person name="Webb A."/>
        </authorList>
    </citation>
    <scope>NUCLEOTIDE SEQUENCE</scope>
    <source>
        <strain evidence="1">Pm1</strain>
    </source>
</reference>
<accession>A0AAV1TQ92</accession>
<organism evidence="1 2">
    <name type="scientific">Peronospora matthiolae</name>
    <dbReference type="NCBI Taxonomy" id="2874970"/>
    <lineage>
        <taxon>Eukaryota</taxon>
        <taxon>Sar</taxon>
        <taxon>Stramenopiles</taxon>
        <taxon>Oomycota</taxon>
        <taxon>Peronosporomycetes</taxon>
        <taxon>Peronosporales</taxon>
        <taxon>Peronosporaceae</taxon>
        <taxon>Peronospora</taxon>
    </lineage>
</organism>
<dbReference type="Proteomes" id="UP001162060">
    <property type="component" value="Unassembled WGS sequence"/>
</dbReference>
<evidence type="ECO:0000313" key="1">
    <source>
        <dbReference type="EMBL" id="CAK7924526.1"/>
    </source>
</evidence>
<gene>
    <name evidence="1" type="ORF">PM001_LOCUS9676</name>
</gene>
<comment type="caution">
    <text evidence="1">The sequence shown here is derived from an EMBL/GenBank/DDBJ whole genome shotgun (WGS) entry which is preliminary data.</text>
</comment>
<evidence type="ECO:0000313" key="2">
    <source>
        <dbReference type="Proteomes" id="UP001162060"/>
    </source>
</evidence>
<dbReference type="EMBL" id="CAKLBY020000075">
    <property type="protein sequence ID" value="CAK7924526.1"/>
    <property type="molecule type" value="Genomic_DNA"/>
</dbReference>
<proteinExistence type="predicted"/>
<protein>
    <submittedName>
        <fullName evidence="1">Uncharacterized protein</fullName>
    </submittedName>
</protein>
<name>A0AAV1TQ92_9STRA</name>
<sequence>MRQDGYACDAGRTDVTAISSLGDLPATTKSSRPTIRLSATMSYPSRRRSLSESSCRNLFARATKTIENEPALSLPQDGQVDNQSSVVLGDRRFAALEQRSKSETFICTAKGVVFQDTKCQKYQSKLNSLMALAADSSSSQSNVLLAQKALRYRKVLERHCLVLRSGDL</sequence>
<dbReference type="AlphaFoldDB" id="A0AAV1TQ92"/>